<dbReference type="GO" id="GO:0016301">
    <property type="term" value="F:kinase activity"/>
    <property type="evidence" value="ECO:0007669"/>
    <property type="project" value="UniProtKB-KW"/>
</dbReference>
<feature type="compositionally biased region" description="Low complexity" evidence="2">
    <location>
        <begin position="287"/>
        <end position="305"/>
    </location>
</feature>
<feature type="compositionally biased region" description="Acidic residues" evidence="2">
    <location>
        <begin position="557"/>
        <end position="571"/>
    </location>
</feature>
<feature type="compositionally biased region" description="Low complexity" evidence="2">
    <location>
        <begin position="342"/>
        <end position="352"/>
    </location>
</feature>
<evidence type="ECO:0000259" key="4">
    <source>
        <dbReference type="PROSITE" id="PS50106"/>
    </source>
</evidence>
<dbReference type="PANTHER" id="PTHR12844:SF10">
    <property type="entry name" value="CONNECTOR ENHANCER OF KINASE SUPPRESSOR OF RAS 1"/>
    <property type="match status" value="1"/>
</dbReference>
<dbReference type="EMBL" id="LSYS01008070">
    <property type="protein sequence ID" value="OPJ69808.1"/>
    <property type="molecule type" value="Genomic_DNA"/>
</dbReference>
<dbReference type="InterPro" id="IPR001849">
    <property type="entry name" value="PH_domain"/>
</dbReference>
<feature type="compositionally biased region" description="Polar residues" evidence="2">
    <location>
        <begin position="365"/>
        <end position="384"/>
    </location>
</feature>
<keyword evidence="6" id="KW-0418">Kinase</keyword>
<dbReference type="SUPFAM" id="SSF50156">
    <property type="entry name" value="PDZ domain-like"/>
    <property type="match status" value="1"/>
</dbReference>
<dbReference type="InterPro" id="IPR011993">
    <property type="entry name" value="PH-like_dom_sf"/>
</dbReference>
<dbReference type="Gene3D" id="2.30.42.10">
    <property type="match status" value="1"/>
</dbReference>
<dbReference type="Pfam" id="PF00169">
    <property type="entry name" value="PH"/>
    <property type="match status" value="1"/>
</dbReference>
<feature type="compositionally biased region" description="Low complexity" evidence="2">
    <location>
        <begin position="596"/>
        <end position="616"/>
    </location>
</feature>
<organism evidence="6 7">
    <name type="scientific">Patagioenas fasciata monilis</name>
    <dbReference type="NCBI Taxonomy" id="372326"/>
    <lineage>
        <taxon>Eukaryota</taxon>
        <taxon>Metazoa</taxon>
        <taxon>Chordata</taxon>
        <taxon>Craniata</taxon>
        <taxon>Vertebrata</taxon>
        <taxon>Euteleostomi</taxon>
        <taxon>Archelosauria</taxon>
        <taxon>Archosauria</taxon>
        <taxon>Dinosauria</taxon>
        <taxon>Saurischia</taxon>
        <taxon>Theropoda</taxon>
        <taxon>Coelurosauria</taxon>
        <taxon>Aves</taxon>
        <taxon>Neognathae</taxon>
        <taxon>Neoaves</taxon>
        <taxon>Columbimorphae</taxon>
        <taxon>Columbiformes</taxon>
        <taxon>Columbidae</taxon>
        <taxon>Patagioenas</taxon>
    </lineage>
</organism>
<evidence type="ECO:0000256" key="1">
    <source>
        <dbReference type="SAM" id="Coils"/>
    </source>
</evidence>
<feature type="region of interest" description="Disordered" evidence="2">
    <location>
        <begin position="106"/>
        <end position="133"/>
    </location>
</feature>
<name>A0A1V4JC87_PATFA</name>
<dbReference type="InterPro" id="IPR036034">
    <property type="entry name" value="PDZ_sf"/>
</dbReference>
<feature type="domain" description="PDZ" evidence="4">
    <location>
        <begin position="118"/>
        <end position="207"/>
    </location>
</feature>
<feature type="coiled-coil region" evidence="1">
    <location>
        <begin position="670"/>
        <end position="697"/>
    </location>
</feature>
<feature type="region of interest" description="Disordered" evidence="2">
    <location>
        <begin position="557"/>
        <end position="621"/>
    </location>
</feature>
<dbReference type="SUPFAM" id="SSF50729">
    <property type="entry name" value="PH domain-like"/>
    <property type="match status" value="1"/>
</dbReference>
<evidence type="ECO:0000259" key="3">
    <source>
        <dbReference type="PROSITE" id="PS50003"/>
    </source>
</evidence>
<dbReference type="CDD" id="cd06748">
    <property type="entry name" value="PDZ_CNK1_2_3-like"/>
    <property type="match status" value="1"/>
</dbReference>
<dbReference type="PROSITE" id="PS50106">
    <property type="entry name" value="PDZ"/>
    <property type="match status" value="1"/>
</dbReference>
<reference evidence="6 7" key="1">
    <citation type="submission" date="2016-02" db="EMBL/GenBank/DDBJ databases">
        <title>Band-tailed pigeon sequencing and assembly.</title>
        <authorList>
            <person name="Soares A.E."/>
            <person name="Novak B.J."/>
            <person name="Rice E.S."/>
            <person name="O'Connell B."/>
            <person name="Chang D."/>
            <person name="Weber S."/>
            <person name="Shapiro B."/>
        </authorList>
    </citation>
    <scope>NUCLEOTIDE SEQUENCE [LARGE SCALE GENOMIC DNA]</scope>
    <source>
        <strain evidence="6">BTP2013</strain>
        <tissue evidence="6">Blood</tissue>
    </source>
</reference>
<gene>
    <name evidence="6" type="primary">CNKSR1</name>
    <name evidence="6" type="ORF">AV530_004450</name>
</gene>
<evidence type="ECO:0000313" key="6">
    <source>
        <dbReference type="EMBL" id="OPJ69808.1"/>
    </source>
</evidence>
<dbReference type="OrthoDB" id="2157866at2759"/>
<feature type="compositionally biased region" description="Basic and acidic residues" evidence="2">
    <location>
        <begin position="572"/>
        <end position="582"/>
    </location>
</feature>
<evidence type="ECO:0000259" key="5">
    <source>
        <dbReference type="PROSITE" id="PS51290"/>
    </source>
</evidence>
<dbReference type="InterPro" id="IPR001478">
    <property type="entry name" value="PDZ"/>
</dbReference>
<feature type="domain" description="CRIC" evidence="5">
    <location>
        <begin position="10"/>
        <end position="99"/>
    </location>
</feature>
<feature type="compositionally biased region" description="Gly residues" evidence="2">
    <location>
        <begin position="721"/>
        <end position="733"/>
    </location>
</feature>
<dbReference type="STRING" id="372326.A0A1V4JC87"/>
<evidence type="ECO:0000313" key="7">
    <source>
        <dbReference type="Proteomes" id="UP000190648"/>
    </source>
</evidence>
<dbReference type="AlphaFoldDB" id="A0A1V4JC87"/>
<dbReference type="Gene3D" id="2.30.29.30">
    <property type="entry name" value="Pleckstrin-homology domain (PH domain)/Phosphotyrosine-binding domain (PTB)"/>
    <property type="match status" value="1"/>
</dbReference>
<dbReference type="Pfam" id="PF00595">
    <property type="entry name" value="PDZ"/>
    <property type="match status" value="1"/>
</dbReference>
<dbReference type="Pfam" id="PF10534">
    <property type="entry name" value="CRIC_ras_sig"/>
    <property type="match status" value="1"/>
</dbReference>
<feature type="compositionally biased region" description="Low complexity" evidence="2">
    <location>
        <begin position="397"/>
        <end position="413"/>
    </location>
</feature>
<dbReference type="InterPro" id="IPR051566">
    <property type="entry name" value="CNKSR"/>
</dbReference>
<feature type="compositionally biased region" description="Basic residues" evidence="2">
    <location>
        <begin position="422"/>
        <end position="434"/>
    </location>
</feature>
<feature type="region of interest" description="Disordered" evidence="2">
    <location>
        <begin position="720"/>
        <end position="744"/>
    </location>
</feature>
<dbReference type="Proteomes" id="UP000190648">
    <property type="component" value="Unassembled WGS sequence"/>
</dbReference>
<dbReference type="PANTHER" id="PTHR12844">
    <property type="entry name" value="CONNECTOR ENCHANCER OF KINASE SUPPRESSOR OF RAS"/>
    <property type="match status" value="1"/>
</dbReference>
<protein>
    <submittedName>
        <fullName evidence="6">Connector enhancer of kinase suppressor of ras 1 isoform B</fullName>
    </submittedName>
</protein>
<dbReference type="PROSITE" id="PS51290">
    <property type="entry name" value="CRIC"/>
    <property type="match status" value="1"/>
</dbReference>
<comment type="caution">
    <text evidence="6">The sequence shown here is derived from an EMBL/GenBank/DDBJ whole genome shotgun (WGS) entry which is preliminary data.</text>
</comment>
<sequence length="744" mass="79290">MLDTGLASTSLRTLTERLRELAQGTQSLVLRGSPGGAAPQPPPLTLLAHVVELLGAAKGLFSWLNRYLFSTLNDFSASRDIVVLCAQLVETLQEVGARGGHAALRPRLWESPPTSPDTPTLPADPLGSPPPLPTALLGLEITSTSSRLHFVSATPSEGLAAHGGLILPGDEIVQVNEQVVVGWTRDNLEKKLLEKAGEVTLVLKKIPLDSPDSPPSPRQQLPGAFSDAADSPGARSSECPGSPVSLSSRRLEPAAGSTAAGGAGAGPPLSPPALLGLRRGEPRVPRASAGAAADLDSGPDSAPDPATEEEEGEDERHPRLRGADVGQLPGLPGCGVEEEGAAWEGGTSLGTPPDTPPDTPTSLSNPLDTPSAPSTRLGTPSSPGTLAAAGPCTAELSPTSAPTAGAGGAEPSELTGEGSPQRGRRPKGVATRLSRRRVSCRDLGRVDCDGWLLKKKDHVGFMAQKWKRCWFVLKGHTLYWYHHPNDEKAVGLINVATYDLESTREQKKKYVFQLSHQRYKPFVFAAETLADLSMWVSHLVTAKMKYTLAHQSVPDREEDCYSETEAEDPDDESPRHGCDSPRKKPPNAPEKAQLFAAGEPSSAASSPQGSPRPGSPMDSAGEDLECLMQCLKQGGVSLIGRQRFLTQEQCRKSFIRRNKNPHINEKVHTVRALQSTLKAKLEELHALEQLLSDATLTSEKFTRWKDEHQELYQELRECWAGQGGQDSDGGLGAEQGLPKEAAAP</sequence>
<evidence type="ECO:0000256" key="2">
    <source>
        <dbReference type="SAM" id="MobiDB-lite"/>
    </source>
</evidence>
<feature type="compositionally biased region" description="Low complexity" evidence="2">
    <location>
        <begin position="117"/>
        <end position="126"/>
    </location>
</feature>
<feature type="region of interest" description="Disordered" evidence="2">
    <location>
        <begin position="206"/>
        <end position="434"/>
    </location>
</feature>
<accession>A0A1V4JC87</accession>
<proteinExistence type="predicted"/>
<keyword evidence="1" id="KW-0175">Coiled coil</keyword>
<keyword evidence="6" id="KW-0808">Transferase</keyword>
<feature type="domain" description="PH" evidence="3">
    <location>
        <begin position="445"/>
        <end position="544"/>
    </location>
</feature>
<dbReference type="SMART" id="SM00233">
    <property type="entry name" value="PH"/>
    <property type="match status" value="1"/>
</dbReference>
<dbReference type="PROSITE" id="PS50003">
    <property type="entry name" value="PH_DOMAIN"/>
    <property type="match status" value="1"/>
</dbReference>
<dbReference type="InterPro" id="IPR017874">
    <property type="entry name" value="CRIC_domain"/>
</dbReference>
<dbReference type="SMART" id="SM00228">
    <property type="entry name" value="PDZ"/>
    <property type="match status" value="1"/>
</dbReference>
<keyword evidence="7" id="KW-1185">Reference proteome</keyword>